<gene>
    <name evidence="1" type="ORF">BL57_357</name>
</gene>
<proteinExistence type="predicted"/>
<accession>A0AB74UH91</accession>
<reference evidence="1" key="1">
    <citation type="submission" date="2024-10" db="EMBL/GenBank/DDBJ databases">
        <title>Genetic diversity among independent isolates of the Dolichocephalovirinae subfamily.</title>
        <authorList>
            <person name="Ely B."/>
            <person name="Thomas Q."/>
            <person name="Mohammadi T."/>
        </authorList>
    </citation>
    <scope>NUCLEOTIDE SEQUENCE</scope>
</reference>
<name>A0AB74UH91_9VIRU</name>
<sequence>MIEPRPCMTPGCHYHIHDSPGRIQITVDLPAGVALTSNQHEVLHLMAEIGVAAALLNDGQPNHVDVGTVGLYRDALAIAAEAQAEDAPGGGA</sequence>
<organism evidence="1">
    <name type="scientific">Caulobacter phage BL57</name>
    <dbReference type="NCBI Taxonomy" id="3348355"/>
    <lineage>
        <taxon>Viruses</taxon>
    </lineage>
</organism>
<evidence type="ECO:0000313" key="1">
    <source>
        <dbReference type="EMBL" id="XHV10829.1"/>
    </source>
</evidence>
<protein>
    <submittedName>
        <fullName evidence="1">Uncharacterized protein</fullName>
    </submittedName>
</protein>
<dbReference type="EMBL" id="PQ287320">
    <property type="protein sequence ID" value="XHV10829.1"/>
    <property type="molecule type" value="Genomic_DNA"/>
</dbReference>